<dbReference type="AlphaFoldDB" id="A0AAD7QMF1"/>
<name>A0AAD7QMF1_9ASCO</name>
<evidence type="ECO:0000313" key="2">
    <source>
        <dbReference type="Proteomes" id="UP001217417"/>
    </source>
</evidence>
<evidence type="ECO:0000313" key="1">
    <source>
        <dbReference type="EMBL" id="KAJ8097939.1"/>
    </source>
</evidence>
<dbReference type="RefSeq" id="XP_056041389.1">
    <property type="nucleotide sequence ID" value="XM_056188499.1"/>
</dbReference>
<dbReference type="InterPro" id="IPR027417">
    <property type="entry name" value="P-loop_NTPase"/>
</dbReference>
<dbReference type="Proteomes" id="UP001217417">
    <property type="component" value="Unassembled WGS sequence"/>
</dbReference>
<sequence length="120" mass="13838">MNIQYHACIGGTSVGEDIRKLDFGQHVVSGTSGPHELLDRGFKDQIYDVYRYLPPCQVIVVSATLPYDVLEMTNKFTTDSARILVKRDELMIEGLKPYFIAVEKEEWKFDKLYFAISTRR</sequence>
<dbReference type="SUPFAM" id="SSF52540">
    <property type="entry name" value="P-loop containing nucleoside triphosphate hydrolases"/>
    <property type="match status" value="1"/>
</dbReference>
<dbReference type="Gene3D" id="3.40.50.300">
    <property type="entry name" value="P-loop containing nucleotide triphosphate hydrolases"/>
    <property type="match status" value="1"/>
</dbReference>
<protein>
    <recommendedName>
        <fullName evidence="3">Helicase ATP-binding domain-containing protein</fullName>
    </recommendedName>
</protein>
<accession>A0AAD7QMF1</accession>
<gene>
    <name evidence="1" type="ORF">POJ06DRAFT_260516</name>
</gene>
<dbReference type="EMBL" id="JARPMG010000010">
    <property type="protein sequence ID" value="KAJ8097939.1"/>
    <property type="molecule type" value="Genomic_DNA"/>
</dbReference>
<keyword evidence="2" id="KW-1185">Reference proteome</keyword>
<comment type="caution">
    <text evidence="1">The sequence shown here is derived from an EMBL/GenBank/DDBJ whole genome shotgun (WGS) entry which is preliminary data.</text>
</comment>
<organism evidence="1 2">
    <name type="scientific">Lipomyces tetrasporus</name>
    <dbReference type="NCBI Taxonomy" id="54092"/>
    <lineage>
        <taxon>Eukaryota</taxon>
        <taxon>Fungi</taxon>
        <taxon>Dikarya</taxon>
        <taxon>Ascomycota</taxon>
        <taxon>Saccharomycotina</taxon>
        <taxon>Lipomycetes</taxon>
        <taxon>Lipomycetales</taxon>
        <taxon>Lipomycetaceae</taxon>
        <taxon>Lipomyces</taxon>
    </lineage>
</organism>
<reference evidence="1" key="1">
    <citation type="submission" date="2023-03" db="EMBL/GenBank/DDBJ databases">
        <title>Near-Complete genome sequence of Lipomyces tetrasporous NRRL Y-64009, an oleaginous yeast capable of growing on lignocellulosic hydrolysates.</title>
        <authorList>
            <consortium name="Lawrence Berkeley National Laboratory"/>
            <person name="Jagtap S.S."/>
            <person name="Liu J.-J."/>
            <person name="Walukiewicz H.E."/>
            <person name="Pangilinan J."/>
            <person name="Lipzen A."/>
            <person name="Ahrendt S."/>
            <person name="Koriabine M."/>
            <person name="Cobaugh K."/>
            <person name="Salamov A."/>
            <person name="Yoshinaga Y."/>
            <person name="Ng V."/>
            <person name="Daum C."/>
            <person name="Grigoriev I.V."/>
            <person name="Slininger P.J."/>
            <person name="Dien B.S."/>
            <person name="Jin Y.-S."/>
            <person name="Rao C.V."/>
        </authorList>
    </citation>
    <scope>NUCLEOTIDE SEQUENCE</scope>
    <source>
        <strain evidence="1">NRRL Y-64009</strain>
    </source>
</reference>
<proteinExistence type="predicted"/>
<evidence type="ECO:0008006" key="3">
    <source>
        <dbReference type="Google" id="ProtNLM"/>
    </source>
</evidence>
<dbReference type="GeneID" id="80883665"/>